<keyword evidence="4" id="KW-0843">Virulence</keyword>
<dbReference type="Pfam" id="PF00704">
    <property type="entry name" value="Glyco_hydro_18"/>
    <property type="match status" value="1"/>
</dbReference>
<comment type="similarity">
    <text evidence="1">Belongs to the glycosyl hydrolase 18 family. Chitinase class V subfamily.</text>
</comment>
<dbReference type="InParanoid" id="A0A7C8IPW0"/>
<organism evidence="6 7">
    <name type="scientific">Xylaria multiplex</name>
    <dbReference type="NCBI Taxonomy" id="323545"/>
    <lineage>
        <taxon>Eukaryota</taxon>
        <taxon>Fungi</taxon>
        <taxon>Dikarya</taxon>
        <taxon>Ascomycota</taxon>
        <taxon>Pezizomycotina</taxon>
        <taxon>Sordariomycetes</taxon>
        <taxon>Xylariomycetidae</taxon>
        <taxon>Xylariales</taxon>
        <taxon>Xylariaceae</taxon>
        <taxon>Xylaria</taxon>
    </lineage>
</organism>
<dbReference type="InterPro" id="IPR017853">
    <property type="entry name" value="GH"/>
</dbReference>
<feature type="domain" description="GH18" evidence="5">
    <location>
        <begin position="8"/>
        <end position="344"/>
    </location>
</feature>
<evidence type="ECO:0000313" key="6">
    <source>
        <dbReference type="EMBL" id="KAF2965404.1"/>
    </source>
</evidence>
<sequence>MSAPPDSFARVGYFEAWNTDRPCLHMWPQSIPAFYTHVHFAFGNISSDYEVDISGVEEMLKQFKAKTGFKHILSFGGWAFSTSPQTYPIFLHHEQRHGWSRFRLGVSRAPDIPGIPAGSPEDGANYLDFLKRVRAALPGQYSVSIAAPASYWYLKGFPIADISTVVDYIIYMTYDLHGQWDYKSAFSDPGCPEGSCLRSHVNRTETQQSFSMITKAGVPSHKIMVGMPLYGRSFEMSQAGCYTEMCTFTGPDSGATPGSCTDTAGYISNWEIQQILETPGNNAQQYFSTAAGDILVYDGTQYISYMTTATYNSRLAWIKSLNFGGTSDWALDLETHGGYVHKSG</sequence>
<dbReference type="InterPro" id="IPR001223">
    <property type="entry name" value="Glyco_hydro18_cat"/>
</dbReference>
<dbReference type="EMBL" id="WUBL01000116">
    <property type="protein sequence ID" value="KAF2965404.1"/>
    <property type="molecule type" value="Genomic_DNA"/>
</dbReference>
<dbReference type="EC" id="3.2.1.14" evidence="2"/>
<evidence type="ECO:0000313" key="7">
    <source>
        <dbReference type="Proteomes" id="UP000481858"/>
    </source>
</evidence>
<dbReference type="InterPro" id="IPR011583">
    <property type="entry name" value="Chitinase_II/V-like_cat"/>
</dbReference>
<protein>
    <recommendedName>
        <fullName evidence="2">chitinase</fullName>
        <ecNumber evidence="2">3.2.1.14</ecNumber>
    </recommendedName>
</protein>
<dbReference type="SUPFAM" id="SSF51445">
    <property type="entry name" value="(Trans)glycosidases"/>
    <property type="match status" value="1"/>
</dbReference>
<dbReference type="Gene3D" id="3.20.20.80">
    <property type="entry name" value="Glycosidases"/>
    <property type="match status" value="1"/>
</dbReference>
<evidence type="ECO:0000256" key="1">
    <source>
        <dbReference type="ARBA" id="ARBA00008682"/>
    </source>
</evidence>
<keyword evidence="7" id="KW-1185">Reference proteome</keyword>
<dbReference type="InterPro" id="IPR053214">
    <property type="entry name" value="LysM12-like"/>
</dbReference>
<dbReference type="GO" id="GO:0005975">
    <property type="term" value="P:carbohydrate metabolic process"/>
    <property type="evidence" value="ECO:0007669"/>
    <property type="project" value="InterPro"/>
</dbReference>
<evidence type="ECO:0000256" key="2">
    <source>
        <dbReference type="ARBA" id="ARBA00012729"/>
    </source>
</evidence>
<dbReference type="InterPro" id="IPR029070">
    <property type="entry name" value="Chitinase_insertion_sf"/>
</dbReference>
<dbReference type="OrthoDB" id="73875at2759"/>
<dbReference type="AlphaFoldDB" id="A0A7C8IPW0"/>
<dbReference type="Gene3D" id="3.10.50.10">
    <property type="match status" value="1"/>
</dbReference>
<keyword evidence="3" id="KW-0147">Chitin-binding</keyword>
<accession>A0A7C8IPW0</accession>
<comment type="caution">
    <text evidence="6">The sequence shown here is derived from an EMBL/GenBank/DDBJ whole genome shotgun (WGS) entry which is preliminary data.</text>
</comment>
<dbReference type="SUPFAM" id="SSF54556">
    <property type="entry name" value="Chitinase insertion domain"/>
    <property type="match status" value="1"/>
</dbReference>
<reference evidence="6 7" key="1">
    <citation type="submission" date="2019-12" db="EMBL/GenBank/DDBJ databases">
        <title>Draft genome sequence of the ascomycete Xylaria multiplex DSM 110363.</title>
        <authorList>
            <person name="Buettner E."/>
            <person name="Kellner H."/>
        </authorList>
    </citation>
    <scope>NUCLEOTIDE SEQUENCE [LARGE SCALE GENOMIC DNA]</scope>
    <source>
        <strain evidence="6 7">DSM 110363</strain>
    </source>
</reference>
<evidence type="ECO:0000259" key="5">
    <source>
        <dbReference type="PROSITE" id="PS51910"/>
    </source>
</evidence>
<dbReference type="GO" id="GO:0008061">
    <property type="term" value="F:chitin binding"/>
    <property type="evidence" value="ECO:0007669"/>
    <property type="project" value="UniProtKB-KW"/>
</dbReference>
<dbReference type="GO" id="GO:0008843">
    <property type="term" value="F:endochitinase activity"/>
    <property type="evidence" value="ECO:0007669"/>
    <property type="project" value="UniProtKB-EC"/>
</dbReference>
<gene>
    <name evidence="6" type="ORF">GQX73_g8153</name>
</gene>
<evidence type="ECO:0000256" key="4">
    <source>
        <dbReference type="ARBA" id="ARBA00023026"/>
    </source>
</evidence>
<name>A0A7C8IPW0_9PEZI</name>
<dbReference type="SMART" id="SM00636">
    <property type="entry name" value="Glyco_18"/>
    <property type="match status" value="1"/>
</dbReference>
<dbReference type="Proteomes" id="UP000481858">
    <property type="component" value="Unassembled WGS sequence"/>
</dbReference>
<dbReference type="PROSITE" id="PS51910">
    <property type="entry name" value="GH18_2"/>
    <property type="match status" value="1"/>
</dbReference>
<dbReference type="PANTHER" id="PTHR47700">
    <property type="entry name" value="V CHITINASE, PUTATIVE (AFU_ORTHOLOGUE AFUA_6G13720)-RELATED"/>
    <property type="match status" value="1"/>
</dbReference>
<proteinExistence type="inferred from homology"/>
<evidence type="ECO:0000256" key="3">
    <source>
        <dbReference type="ARBA" id="ARBA00022669"/>
    </source>
</evidence>
<dbReference type="PANTHER" id="PTHR47700:SF2">
    <property type="entry name" value="CHITINASE"/>
    <property type="match status" value="1"/>
</dbReference>